<dbReference type="Proteomes" id="UP000606991">
    <property type="component" value="Unassembled WGS sequence"/>
</dbReference>
<proteinExistence type="predicted"/>
<protein>
    <submittedName>
        <fullName evidence="2">Uncharacterized protein</fullName>
    </submittedName>
</protein>
<evidence type="ECO:0000313" key="4">
    <source>
        <dbReference type="Proteomes" id="UP000606991"/>
    </source>
</evidence>
<accession>A0A934N6N1</accession>
<comment type="caution">
    <text evidence="2">The sequence shown here is derived from an EMBL/GenBank/DDBJ whole genome shotgun (WGS) entry which is preliminary data.</text>
</comment>
<evidence type="ECO:0000313" key="1">
    <source>
        <dbReference type="EMBL" id="MBJ7595594.1"/>
    </source>
</evidence>
<name>A0A2W6A8M6_9BACT</name>
<evidence type="ECO:0000313" key="3">
    <source>
        <dbReference type="Proteomes" id="UP000248724"/>
    </source>
</evidence>
<reference evidence="2" key="2">
    <citation type="submission" date="2018-05" db="EMBL/GenBank/DDBJ databases">
        <authorList>
            <person name="Ferrari B."/>
        </authorList>
    </citation>
    <scope>NUCLEOTIDE SEQUENCE</scope>
    <source>
        <strain evidence="2">RRmetagenome_bin12</strain>
    </source>
</reference>
<organism evidence="2 3">
    <name type="scientific">Candidatus Aeolococcus gillhamiae</name>
    <dbReference type="NCBI Taxonomy" id="3127015"/>
    <lineage>
        <taxon>Bacteria</taxon>
        <taxon>Bacillati</taxon>
        <taxon>Candidatus Dormiibacterota</taxon>
        <taxon>Candidatus Dormibacteria</taxon>
        <taxon>Candidatus Aeolococcales</taxon>
        <taxon>Candidatus Aeolococcaceae</taxon>
        <taxon>Candidatus Aeolococcus</taxon>
    </lineage>
</organism>
<dbReference type="EMBL" id="QHBU01000102">
    <property type="protein sequence ID" value="PZR81638.1"/>
    <property type="molecule type" value="Genomic_DNA"/>
</dbReference>
<accession>A0A2W6A8M6</accession>
<reference evidence="2 3" key="1">
    <citation type="journal article" date="2017" name="Nature">
        <title>Atmospheric trace gases support primary production in Antarctic desert surface soil.</title>
        <authorList>
            <person name="Ji M."/>
            <person name="Greening C."/>
            <person name="Vanwonterghem I."/>
            <person name="Carere C.R."/>
            <person name="Bay S.K."/>
            <person name="Steen J.A."/>
            <person name="Montgomery K."/>
            <person name="Lines T."/>
            <person name="Beardall J."/>
            <person name="van Dorst J."/>
            <person name="Snape I."/>
            <person name="Stott M.B."/>
            <person name="Hugenholtz P."/>
            <person name="Ferrari B.C."/>
        </authorList>
    </citation>
    <scope>NUCLEOTIDE SEQUENCE [LARGE SCALE GENOMIC DNA]</scope>
    <source>
        <strain evidence="2">RRmetagenome_bin12</strain>
    </source>
</reference>
<evidence type="ECO:0000313" key="2">
    <source>
        <dbReference type="EMBL" id="PZR81638.1"/>
    </source>
</evidence>
<dbReference type="AlphaFoldDB" id="A0A2W6A8M6"/>
<gene>
    <name evidence="2" type="ORF">DLM65_05460</name>
    <name evidence="1" type="ORF">JF886_12180</name>
</gene>
<dbReference type="RefSeq" id="WP_337312843.1">
    <property type="nucleotide sequence ID" value="NZ_JAEKNS010000125.1"/>
</dbReference>
<dbReference type="Proteomes" id="UP000248724">
    <property type="component" value="Unassembled WGS sequence"/>
</dbReference>
<reference evidence="1 4" key="3">
    <citation type="submission" date="2020-10" db="EMBL/GenBank/DDBJ databases">
        <title>Ca. Dormibacterota MAGs.</title>
        <authorList>
            <person name="Montgomery K."/>
        </authorList>
    </citation>
    <scope>NUCLEOTIDE SEQUENCE [LARGE SCALE GENOMIC DNA]</scope>
    <source>
        <strain evidence="1">SC8812_S17_18</strain>
    </source>
</reference>
<sequence length="269" mass="29022">MANPPIRELAEIVQLQKGRHRRPDDGVCAMELVAWMSGERHSDHPQSVSPIIAAFTRSFNDSLDAEPRQRLGALTARMIGTRGTRWEEAERCQVLWDWMITTAVPAWLAAAQRPDLAAAVASDRAAALDSVIVALDAYGHAPVRRVDDHRISSMVSDSLGASGVTGACLAGRDAADDASGSRARRRWESARVVVRAAAWFVAELEAAGDEHIPTPLARTIDGLRESAFAMLERLIGADESDLAPPPYPVPTAATTYVWSPDAARGVVNV</sequence>
<dbReference type="EMBL" id="JAEKNS010000125">
    <property type="protein sequence ID" value="MBJ7595594.1"/>
    <property type="molecule type" value="Genomic_DNA"/>
</dbReference>